<dbReference type="InterPro" id="IPR052160">
    <property type="entry name" value="Gypsy_RT_Integrase-like"/>
</dbReference>
<dbReference type="GO" id="GO:0003676">
    <property type="term" value="F:nucleic acid binding"/>
    <property type="evidence" value="ECO:0007669"/>
    <property type="project" value="InterPro"/>
</dbReference>
<name>A0A371HIU1_MUCPR</name>
<reference evidence="2" key="1">
    <citation type="submission" date="2018-05" db="EMBL/GenBank/DDBJ databases">
        <title>Draft genome of Mucuna pruriens seed.</title>
        <authorList>
            <person name="Nnadi N.E."/>
            <person name="Vos R."/>
            <person name="Hasami M.H."/>
            <person name="Devisetty U.K."/>
            <person name="Aguiy J.C."/>
        </authorList>
    </citation>
    <scope>NUCLEOTIDE SEQUENCE [LARGE SCALE GENOMIC DNA]</scope>
    <source>
        <strain evidence="2">JCA_2017</strain>
    </source>
</reference>
<dbReference type="OrthoDB" id="626900at2759"/>
<feature type="domain" description="Integrase catalytic" evidence="1">
    <location>
        <begin position="1"/>
        <end position="138"/>
    </location>
</feature>
<dbReference type="InterPro" id="IPR012337">
    <property type="entry name" value="RNaseH-like_sf"/>
</dbReference>
<feature type="domain" description="Integrase catalytic" evidence="1">
    <location>
        <begin position="261"/>
        <end position="418"/>
    </location>
</feature>
<accession>A0A371HIU1</accession>
<dbReference type="AlphaFoldDB" id="A0A371HIU1"/>
<dbReference type="FunFam" id="3.30.420.10:FF:000032">
    <property type="entry name" value="Retrovirus-related Pol polyprotein from transposon 297-like Protein"/>
    <property type="match status" value="2"/>
</dbReference>
<dbReference type="InterPro" id="IPR036397">
    <property type="entry name" value="RNaseH_sf"/>
</dbReference>
<protein>
    <submittedName>
        <fullName evidence="2">Gag-pol</fullName>
    </submittedName>
</protein>
<dbReference type="GO" id="GO:0015074">
    <property type="term" value="P:DNA integration"/>
    <property type="evidence" value="ECO:0007669"/>
    <property type="project" value="InterPro"/>
</dbReference>
<proteinExistence type="predicted"/>
<dbReference type="Proteomes" id="UP000257109">
    <property type="component" value="Unassembled WGS sequence"/>
</dbReference>
<organism evidence="2 3">
    <name type="scientific">Mucuna pruriens</name>
    <name type="common">Velvet bean</name>
    <name type="synonym">Dolichos pruriens</name>
    <dbReference type="NCBI Taxonomy" id="157652"/>
    <lineage>
        <taxon>Eukaryota</taxon>
        <taxon>Viridiplantae</taxon>
        <taxon>Streptophyta</taxon>
        <taxon>Embryophyta</taxon>
        <taxon>Tracheophyta</taxon>
        <taxon>Spermatophyta</taxon>
        <taxon>Magnoliopsida</taxon>
        <taxon>eudicotyledons</taxon>
        <taxon>Gunneridae</taxon>
        <taxon>Pentapetalae</taxon>
        <taxon>rosids</taxon>
        <taxon>fabids</taxon>
        <taxon>Fabales</taxon>
        <taxon>Fabaceae</taxon>
        <taxon>Papilionoideae</taxon>
        <taxon>50 kb inversion clade</taxon>
        <taxon>NPAAA clade</taxon>
        <taxon>indigoferoid/millettioid clade</taxon>
        <taxon>Phaseoleae</taxon>
        <taxon>Mucuna</taxon>
    </lineage>
</organism>
<sequence>MVTIHSVGVDYVSRWVEAIATKTNDAKVVVDFLKSNIFCRFGVPKALISDQGSHFCNRAMASLLQKYGVAHRIATAYHPQTNGQAEVFNREIKKTLQKMTNPSRKDWSRLLEDALWAHRTAYRTPLGMSPYRIVFGKTCHLLVELGHKVYWCNLAYDQAGEQRKFQLQELDELRLEAYENSRIYKQKVKKFHDQKILRKEFHVGQKVLLFNSRLKLIAGKLDSRWDGPFVITNIFPNGVVQLQDEHSSTTFQVNGHQVKSFHEGPAPINHDMEIISYLMLVKMTKTSLINYVSRWVEAIATRTNDAKVVVDFLKSNIFCRFGVLKALISDQGSHFYNRAMASLLQKYGVAHRTATAYHPQTNGQAEVFNREIKQTLQKMTNPNRKDWSRLLEDALWAHRTAYRTPLGMSPYRIVFGKTCHLPVELEHKAY</sequence>
<dbReference type="InterPro" id="IPR001584">
    <property type="entry name" value="Integrase_cat-core"/>
</dbReference>
<dbReference type="Pfam" id="PF00665">
    <property type="entry name" value="rve"/>
    <property type="match status" value="2"/>
</dbReference>
<comment type="caution">
    <text evidence="2">The sequence shown here is derived from an EMBL/GenBank/DDBJ whole genome shotgun (WGS) entry which is preliminary data.</text>
</comment>
<keyword evidence="3" id="KW-1185">Reference proteome</keyword>
<dbReference type="PANTHER" id="PTHR47266">
    <property type="entry name" value="ENDONUCLEASE-RELATED"/>
    <property type="match status" value="1"/>
</dbReference>
<feature type="non-terminal residue" evidence="2">
    <location>
        <position position="1"/>
    </location>
</feature>
<dbReference type="PROSITE" id="PS50994">
    <property type="entry name" value="INTEGRASE"/>
    <property type="match status" value="2"/>
</dbReference>
<dbReference type="EMBL" id="QJKJ01002494">
    <property type="protein sequence ID" value="RDY02632.1"/>
    <property type="molecule type" value="Genomic_DNA"/>
</dbReference>
<evidence type="ECO:0000313" key="3">
    <source>
        <dbReference type="Proteomes" id="UP000257109"/>
    </source>
</evidence>
<evidence type="ECO:0000313" key="2">
    <source>
        <dbReference type="EMBL" id="RDY02632.1"/>
    </source>
</evidence>
<dbReference type="SUPFAM" id="SSF53098">
    <property type="entry name" value="Ribonuclease H-like"/>
    <property type="match status" value="2"/>
</dbReference>
<dbReference type="Gene3D" id="3.30.420.10">
    <property type="entry name" value="Ribonuclease H-like superfamily/Ribonuclease H"/>
    <property type="match status" value="2"/>
</dbReference>
<gene>
    <name evidence="2" type="primary">gag-pol</name>
    <name evidence="2" type="ORF">CR513_13885</name>
</gene>
<evidence type="ECO:0000259" key="1">
    <source>
        <dbReference type="PROSITE" id="PS50994"/>
    </source>
</evidence>